<dbReference type="GO" id="GO:0055085">
    <property type="term" value="P:transmembrane transport"/>
    <property type="evidence" value="ECO:0007669"/>
    <property type="project" value="InterPro"/>
</dbReference>
<feature type="transmembrane region" description="Helical" evidence="5">
    <location>
        <begin position="84"/>
        <end position="109"/>
    </location>
</feature>
<feature type="transmembrane region" description="Helical" evidence="5">
    <location>
        <begin position="44"/>
        <end position="63"/>
    </location>
</feature>
<evidence type="ECO:0000256" key="4">
    <source>
        <dbReference type="ARBA" id="ARBA00023136"/>
    </source>
</evidence>
<keyword evidence="3 5" id="KW-1133">Transmembrane helix</keyword>
<evidence type="ECO:0000256" key="5">
    <source>
        <dbReference type="SAM" id="Phobius"/>
    </source>
</evidence>
<dbReference type="Gene3D" id="1.50.10.150">
    <property type="entry name" value="Voltage-dependent anion channel"/>
    <property type="match status" value="1"/>
</dbReference>
<protein>
    <submittedName>
        <fullName evidence="6">Uncharacterized protein</fullName>
    </submittedName>
</protein>
<keyword evidence="7" id="KW-1185">Reference proteome</keyword>
<feature type="transmembrane region" description="Helical" evidence="5">
    <location>
        <begin position="187"/>
        <end position="208"/>
    </location>
</feature>
<organism evidence="6 7">
    <name type="scientific">[Mycoplasma] anseris</name>
    <dbReference type="NCBI Taxonomy" id="92400"/>
    <lineage>
        <taxon>Bacteria</taxon>
        <taxon>Bacillati</taxon>
        <taxon>Mycoplasmatota</taxon>
        <taxon>Mycoplasmoidales</taxon>
        <taxon>Metamycoplasmataceae</taxon>
        <taxon>Metamycoplasma</taxon>
    </lineage>
</organism>
<dbReference type="Pfam" id="PF03595">
    <property type="entry name" value="SLAC1"/>
    <property type="match status" value="1"/>
</dbReference>
<keyword evidence="2 5" id="KW-0812">Transmembrane</keyword>
<accession>A0A2Z4NCG3</accession>
<dbReference type="GO" id="GO:0016020">
    <property type="term" value="C:membrane"/>
    <property type="evidence" value="ECO:0007669"/>
    <property type="project" value="UniProtKB-SubCell"/>
</dbReference>
<evidence type="ECO:0000313" key="6">
    <source>
        <dbReference type="EMBL" id="AWX69249.1"/>
    </source>
</evidence>
<comment type="subcellular location">
    <subcellularLocation>
        <location evidence="1">Membrane</location>
        <topology evidence="1">Multi-pass membrane protein</topology>
    </subcellularLocation>
</comment>
<dbReference type="InterPro" id="IPR004695">
    <property type="entry name" value="SLAC1/Mae1/Ssu1/TehA"/>
</dbReference>
<feature type="transmembrane region" description="Helical" evidence="5">
    <location>
        <begin position="12"/>
        <end position="32"/>
    </location>
</feature>
<feature type="transmembrane region" description="Helical" evidence="5">
    <location>
        <begin position="320"/>
        <end position="347"/>
    </location>
</feature>
<dbReference type="RefSeq" id="WP_033178777.1">
    <property type="nucleotide sequence ID" value="NZ_CP030140.1"/>
</dbReference>
<sequence>MTNIKKIKDIPLSLNGVLLATLALSGIITYLLDKVDPNSEAIRWSIVGFLLVTLFLATFYVILISTKIIGFPNQTKKDFLNPKLSGLIGIFLIALNSFGNVVCNLINHLNLANQTALYLCILPVSISLLALILQIVYTLCFFIKIVTKHRLFKKETEAYGSFLIPFVGFGIGGCYCVNFHFLIPVLIYQIVWLFAIVSFFSFGIYSMFKIVIKGNQDKNLLTSQAIVASPTNVVGSAFLICFNPDNTKYLTNPLFFKIFSSILLTIGIITIIFYFVVWYRLSKNQVNKLTLASFGFPLAIFINHLLLFNFTFIYPEAKLFVLFIILLVLEIALTLFLIGIVIYLNYIHIRYINHLFKDNKDALENNYTINKYKVINN</sequence>
<name>A0A2Z4NCG3_9BACT</name>
<dbReference type="AlphaFoldDB" id="A0A2Z4NCG3"/>
<gene>
    <name evidence="6" type="ORF">DP065_00550</name>
</gene>
<feature type="transmembrane region" description="Helical" evidence="5">
    <location>
        <begin position="115"/>
        <end position="146"/>
    </location>
</feature>
<dbReference type="InterPro" id="IPR038665">
    <property type="entry name" value="Voltage-dep_anion_channel_sf"/>
</dbReference>
<feature type="transmembrane region" description="Helical" evidence="5">
    <location>
        <begin position="289"/>
        <end position="314"/>
    </location>
</feature>
<dbReference type="KEGG" id="mane:DP065_00550"/>
<reference evidence="7" key="1">
    <citation type="submission" date="2018-06" db="EMBL/GenBank/DDBJ databases">
        <title>Complete genome sequences of Mycoplasma anatis, M. anseris and M. cloacale type strains.</title>
        <authorList>
            <person name="Grozner D."/>
            <person name="Forro B."/>
            <person name="Sulyok K.M."/>
            <person name="Marton S."/>
            <person name="Kreizinger Z."/>
            <person name="Banyai K."/>
            <person name="Gyuranecz M."/>
        </authorList>
    </citation>
    <scope>NUCLEOTIDE SEQUENCE [LARGE SCALE GENOMIC DNA]</scope>
    <source>
        <strain evidence="7">ATCC 49234</strain>
    </source>
</reference>
<evidence type="ECO:0000256" key="2">
    <source>
        <dbReference type="ARBA" id="ARBA00022692"/>
    </source>
</evidence>
<proteinExistence type="predicted"/>
<feature type="transmembrane region" description="Helical" evidence="5">
    <location>
        <begin position="158"/>
        <end position="181"/>
    </location>
</feature>
<feature type="transmembrane region" description="Helical" evidence="5">
    <location>
        <begin position="220"/>
        <end position="242"/>
    </location>
</feature>
<dbReference type="EMBL" id="CP030140">
    <property type="protein sequence ID" value="AWX69249.1"/>
    <property type="molecule type" value="Genomic_DNA"/>
</dbReference>
<dbReference type="Proteomes" id="UP000250218">
    <property type="component" value="Chromosome"/>
</dbReference>
<feature type="transmembrane region" description="Helical" evidence="5">
    <location>
        <begin position="254"/>
        <end position="277"/>
    </location>
</feature>
<keyword evidence="4 5" id="KW-0472">Membrane</keyword>
<evidence type="ECO:0000256" key="3">
    <source>
        <dbReference type="ARBA" id="ARBA00022989"/>
    </source>
</evidence>
<evidence type="ECO:0000256" key="1">
    <source>
        <dbReference type="ARBA" id="ARBA00004141"/>
    </source>
</evidence>
<evidence type="ECO:0000313" key="7">
    <source>
        <dbReference type="Proteomes" id="UP000250218"/>
    </source>
</evidence>